<evidence type="ECO:0000313" key="6">
    <source>
        <dbReference type="Proteomes" id="UP000185674"/>
    </source>
</evidence>
<dbReference type="Pfam" id="PF00990">
    <property type="entry name" value="GGDEF"/>
    <property type="match status" value="1"/>
</dbReference>
<feature type="domain" description="GGDEF" evidence="3">
    <location>
        <begin position="292"/>
        <end position="424"/>
    </location>
</feature>
<dbReference type="CDD" id="cd01949">
    <property type="entry name" value="GGDEF"/>
    <property type="match status" value="1"/>
</dbReference>
<dbReference type="SMART" id="SM00052">
    <property type="entry name" value="EAL"/>
    <property type="match status" value="1"/>
</dbReference>
<dbReference type="PANTHER" id="PTHR44757">
    <property type="entry name" value="DIGUANYLATE CYCLASE DGCP"/>
    <property type="match status" value="1"/>
</dbReference>
<feature type="transmembrane region" description="Helical" evidence="1">
    <location>
        <begin position="105"/>
        <end position="124"/>
    </location>
</feature>
<dbReference type="SMART" id="SM00267">
    <property type="entry name" value="GGDEF"/>
    <property type="match status" value="1"/>
</dbReference>
<dbReference type="PROSITE" id="PS50883">
    <property type="entry name" value="EAL"/>
    <property type="match status" value="1"/>
</dbReference>
<dbReference type="EMBL" id="CP016896">
    <property type="protein sequence ID" value="APV36443.1"/>
    <property type="molecule type" value="Genomic_DNA"/>
</dbReference>
<name>A0A1P8EJR6_9GAMM</name>
<feature type="transmembrane region" description="Helical" evidence="1">
    <location>
        <begin position="44"/>
        <end position="66"/>
    </location>
</feature>
<dbReference type="KEGG" id="asol:BEN76_10610"/>
<dbReference type="InterPro" id="IPR000160">
    <property type="entry name" value="GGDEF_dom"/>
</dbReference>
<reference evidence="5 6" key="1">
    <citation type="submission" date="2016-08" db="EMBL/GenBank/DDBJ databases">
        <title>Complete genome sequence of Acinetobacter baylyi strain GFJ2.</title>
        <authorList>
            <person name="Tabata M."/>
            <person name="Kuboki S."/>
            <person name="Gibu N."/>
            <person name="Kinouchi Y."/>
            <person name="Vangnai A."/>
            <person name="Kasai D."/>
            <person name="Fukuda M."/>
        </authorList>
    </citation>
    <scope>NUCLEOTIDE SEQUENCE [LARGE SCALE GENOMIC DNA]</scope>
    <source>
        <strain evidence="5 6">GFJ2</strain>
    </source>
</reference>
<dbReference type="GO" id="GO:0016020">
    <property type="term" value="C:membrane"/>
    <property type="evidence" value="ECO:0007669"/>
    <property type="project" value="UniProtKB-UniRule"/>
</dbReference>
<proteinExistence type="predicted"/>
<evidence type="ECO:0000313" key="5">
    <source>
        <dbReference type="EMBL" id="APV36443.1"/>
    </source>
</evidence>
<accession>A0A1P8EJR6</accession>
<dbReference type="eggNOG" id="COG5001">
    <property type="taxonomic scope" value="Bacteria"/>
</dbReference>
<dbReference type="InterPro" id="IPR035919">
    <property type="entry name" value="EAL_sf"/>
</dbReference>
<dbReference type="PROSITE" id="PS50887">
    <property type="entry name" value="GGDEF"/>
    <property type="match status" value="1"/>
</dbReference>
<dbReference type="Pfam" id="PF00563">
    <property type="entry name" value="EAL"/>
    <property type="match status" value="1"/>
</dbReference>
<sequence length="694" mass="78011">MEHVDYDSTIVIGSIVLAVIICFVAISLQQLIFKKRYLPYEKIIMLGCGLVLGLAIWAMHFVGMLACHLPKPYYFDPSLTLVSYLIAFVASTFAIWLITRETLPIARLVIGSVLMGLGISGMHYTGMMGLILEHYTIDYDPLLVVFSVLIAISGSGLAFLLIFKYKNAQKNKVYLQLAAATTLALAIVGLHYTGMTATMFIDKGLTSGTALNQTSHDLLLFTIIFITSLVLVAGYCVAVLELRLEERNKALLKLNRELANLAVHDNLTKLPNRLFLMDYVKDRFADPHQQHEKIAFLYLDLDRFKSINDAFGHHVGDQLLIQVANRIQEQLDENGKLLRIGGDEFLLIIENKTTRQVAKIAEDVLKHLQETYQITSKEINISGSIGIAIYPEHGHNMQDLLINADIAMVMAKDQGRNTYSIFNYSSEQNETRSQSKLINDLYKAVEEKQFVLFYQPKYDTTLKICGVEALIRWQHPGFGLLSPHMFIDGAEKTGLIVPMGYWALEQACKQIQEWETQGTALYPIAVNLSAIQFENKHLVKTLQDLIKKYRIRPNHLTIEITESTAMRHIDLSISTFEQLRALGIRIAIDDFGTGHSSFLYLKDLPVDELKIDRGFIIHLTNGSKEEVILDSIIHLATKLGLYVTAEGVETQLQADILIRLGCHQLQGYLLGRPMPVAQLISQVATADFQTVHSL</sequence>
<feature type="transmembrane region" description="Helical" evidence="1">
    <location>
        <begin position="144"/>
        <end position="163"/>
    </location>
</feature>
<dbReference type="PANTHER" id="PTHR44757:SF2">
    <property type="entry name" value="BIOFILM ARCHITECTURE MAINTENANCE PROTEIN MBAA"/>
    <property type="match status" value="1"/>
</dbReference>
<dbReference type="AlphaFoldDB" id="A0A1P8EJR6"/>
<evidence type="ECO:0000259" key="3">
    <source>
        <dbReference type="PROSITE" id="PS50887"/>
    </source>
</evidence>
<dbReference type="InterPro" id="IPR029787">
    <property type="entry name" value="Nucleotide_cyclase"/>
</dbReference>
<dbReference type="CDD" id="cd01948">
    <property type="entry name" value="EAL"/>
    <property type="match status" value="1"/>
</dbReference>
<evidence type="ECO:0000259" key="2">
    <source>
        <dbReference type="PROSITE" id="PS50883"/>
    </source>
</evidence>
<feature type="domain" description="EAL" evidence="2">
    <location>
        <begin position="434"/>
        <end position="687"/>
    </location>
</feature>
<organism evidence="5 6">
    <name type="scientific">Acinetobacter soli</name>
    <dbReference type="NCBI Taxonomy" id="487316"/>
    <lineage>
        <taxon>Bacteria</taxon>
        <taxon>Pseudomonadati</taxon>
        <taxon>Pseudomonadota</taxon>
        <taxon>Gammaproteobacteria</taxon>
        <taxon>Moraxellales</taxon>
        <taxon>Moraxellaceae</taxon>
        <taxon>Acinetobacter</taxon>
    </lineage>
</organism>
<feature type="transmembrane region" description="Helical" evidence="1">
    <location>
        <begin position="12"/>
        <end position="32"/>
    </location>
</feature>
<dbReference type="SUPFAM" id="SSF141868">
    <property type="entry name" value="EAL domain-like"/>
    <property type="match status" value="1"/>
</dbReference>
<dbReference type="NCBIfam" id="TIGR00254">
    <property type="entry name" value="GGDEF"/>
    <property type="match status" value="1"/>
</dbReference>
<gene>
    <name evidence="5" type="ORF">BEN76_10610</name>
</gene>
<feature type="transmembrane region" description="Helical" evidence="1">
    <location>
        <begin position="175"/>
        <end position="198"/>
    </location>
</feature>
<dbReference type="STRING" id="487316.BEN76_10610"/>
<dbReference type="Pfam" id="PF03707">
    <property type="entry name" value="MHYT"/>
    <property type="match status" value="2"/>
</dbReference>
<protein>
    <submittedName>
        <fullName evidence="5">Diguanylate cyclase</fullName>
    </submittedName>
</protein>
<dbReference type="InterPro" id="IPR001633">
    <property type="entry name" value="EAL_dom"/>
</dbReference>
<dbReference type="InterPro" id="IPR052155">
    <property type="entry name" value="Biofilm_reg_signaling"/>
</dbReference>
<dbReference type="Gene3D" id="3.20.20.450">
    <property type="entry name" value="EAL domain"/>
    <property type="match status" value="1"/>
</dbReference>
<evidence type="ECO:0000259" key="4">
    <source>
        <dbReference type="PROSITE" id="PS50924"/>
    </source>
</evidence>
<keyword evidence="1" id="KW-1133">Transmembrane helix</keyword>
<feature type="domain" description="MHYT" evidence="4">
    <location>
        <begin position="6"/>
        <end position="201"/>
    </location>
</feature>
<dbReference type="InterPro" id="IPR005330">
    <property type="entry name" value="MHYT_dom"/>
</dbReference>
<keyword evidence="1" id="KW-0472">Membrane</keyword>
<dbReference type="Gene3D" id="3.30.70.270">
    <property type="match status" value="1"/>
</dbReference>
<evidence type="ECO:0000256" key="1">
    <source>
        <dbReference type="PROSITE-ProRule" id="PRU00244"/>
    </source>
</evidence>
<dbReference type="RefSeq" id="WP_076033043.1">
    <property type="nucleotide sequence ID" value="NZ_CP016896.1"/>
</dbReference>
<feature type="transmembrane region" description="Helical" evidence="1">
    <location>
        <begin position="78"/>
        <end position="98"/>
    </location>
</feature>
<feature type="transmembrane region" description="Helical" evidence="1">
    <location>
        <begin position="218"/>
        <end position="240"/>
    </location>
</feature>
<keyword evidence="1" id="KW-0812">Transmembrane</keyword>
<dbReference type="InterPro" id="IPR043128">
    <property type="entry name" value="Rev_trsase/Diguanyl_cyclase"/>
</dbReference>
<dbReference type="SUPFAM" id="SSF55073">
    <property type="entry name" value="Nucleotide cyclase"/>
    <property type="match status" value="1"/>
</dbReference>
<dbReference type="Proteomes" id="UP000185674">
    <property type="component" value="Chromosome"/>
</dbReference>
<dbReference type="PROSITE" id="PS50924">
    <property type="entry name" value="MHYT"/>
    <property type="match status" value="1"/>
</dbReference>